<name>A0A4Y6U9E5_9PROT</name>
<gene>
    <name evidence="2" type="ORF">E3E12_04920</name>
</gene>
<sequence length="97" mass="10872">MANEELGLKRTCVECGVRFYDLNRIPPVCPKCGAEQRSPERPKHLEDDVPAATKHSNGVENDDDVDIEEDDIIDDDIDDDISSDIEVKPTKDDQDDS</sequence>
<dbReference type="AlphaFoldDB" id="A0A4Y6U9E5"/>
<dbReference type="Proteomes" id="UP000318709">
    <property type="component" value="Chromosome"/>
</dbReference>
<dbReference type="Pfam" id="PF09538">
    <property type="entry name" value="FYDLN_acid"/>
    <property type="match status" value="1"/>
</dbReference>
<dbReference type="EMBL" id="CP038231">
    <property type="protein sequence ID" value="QDH13640.1"/>
    <property type="molecule type" value="Genomic_DNA"/>
</dbReference>
<feature type="region of interest" description="Disordered" evidence="1">
    <location>
        <begin position="32"/>
        <end position="97"/>
    </location>
</feature>
<evidence type="ECO:0000256" key="1">
    <source>
        <dbReference type="SAM" id="MobiDB-lite"/>
    </source>
</evidence>
<feature type="compositionally biased region" description="Basic and acidic residues" evidence="1">
    <location>
        <begin position="37"/>
        <end position="47"/>
    </location>
</feature>
<reference evidence="2 3" key="1">
    <citation type="submission" date="2019-03" db="EMBL/GenBank/DDBJ databases">
        <title>The complete genome sequence of Swingsia_sp. F3b2 LMG30590(T).</title>
        <authorList>
            <person name="Chua K.-O."/>
            <person name="Chan K.-G."/>
            <person name="See-Too W.-S."/>
        </authorList>
    </citation>
    <scope>NUCLEOTIDE SEQUENCE [LARGE SCALE GENOMIC DNA]</scope>
    <source>
        <strain evidence="2 3">F3b2</strain>
    </source>
</reference>
<feature type="compositionally biased region" description="Acidic residues" evidence="1">
    <location>
        <begin position="60"/>
        <end position="83"/>
    </location>
</feature>
<dbReference type="OrthoDB" id="9815689at2"/>
<protein>
    <submittedName>
        <fullName evidence="2">TIGR02300 family protein</fullName>
    </submittedName>
</protein>
<evidence type="ECO:0000313" key="3">
    <source>
        <dbReference type="Proteomes" id="UP000318709"/>
    </source>
</evidence>
<organism evidence="2 3">
    <name type="scientific">Formicincola oecophyllae</name>
    <dbReference type="NCBI Taxonomy" id="2558361"/>
    <lineage>
        <taxon>Bacteria</taxon>
        <taxon>Pseudomonadati</taxon>
        <taxon>Pseudomonadota</taxon>
        <taxon>Alphaproteobacteria</taxon>
        <taxon>Acetobacterales</taxon>
        <taxon>Acetobacteraceae</taxon>
        <taxon>Formicincola</taxon>
    </lineage>
</organism>
<dbReference type="InterPro" id="IPR012644">
    <property type="entry name" value="CHP02300_FYDLN_acid"/>
</dbReference>
<accession>A0A4Y6U9E5</accession>
<keyword evidence="3" id="KW-1185">Reference proteome</keyword>
<evidence type="ECO:0000313" key="2">
    <source>
        <dbReference type="EMBL" id="QDH13640.1"/>
    </source>
</evidence>
<feature type="compositionally biased region" description="Basic and acidic residues" evidence="1">
    <location>
        <begin position="85"/>
        <end position="97"/>
    </location>
</feature>
<dbReference type="RefSeq" id="WP_141443348.1">
    <property type="nucleotide sequence ID" value="NZ_CP038231.1"/>
</dbReference>
<proteinExistence type="predicted"/>
<dbReference type="KEGG" id="swf:E3E12_04920"/>